<dbReference type="EMBL" id="CP158568">
    <property type="protein sequence ID" value="XBY46143.1"/>
    <property type="molecule type" value="Genomic_DNA"/>
</dbReference>
<dbReference type="RefSeq" id="WP_407051241.1">
    <property type="nucleotide sequence ID" value="NZ_CP158568.1"/>
</dbReference>
<reference evidence="3" key="1">
    <citation type="submission" date="2024-06" db="EMBL/GenBank/DDBJ databases">
        <title>Methylostella associata gen. nov., sp. nov., a novel Ancalomicrobiaceae-affiliated facultatively methylotrophic bacteria that feed on methanotrophs of the genus Methylococcus.</title>
        <authorList>
            <person name="Saltykova V."/>
            <person name="Danilova O.V."/>
            <person name="Oshkin I.Y."/>
            <person name="Belova S.E."/>
            <person name="Pimenov N.V."/>
            <person name="Dedysh S.N."/>
        </authorList>
    </citation>
    <scope>NUCLEOTIDE SEQUENCE</scope>
    <source>
        <strain evidence="3">S20</strain>
    </source>
</reference>
<feature type="signal peptide" evidence="1">
    <location>
        <begin position="1"/>
        <end position="34"/>
    </location>
</feature>
<name>A0AAU7XH09_9HYPH</name>
<protein>
    <submittedName>
        <fullName evidence="3">DUF1566 domain-containing protein</fullName>
    </submittedName>
</protein>
<dbReference type="AlphaFoldDB" id="A0AAU7XH09"/>
<keyword evidence="1" id="KW-0732">Signal</keyword>
<proteinExistence type="predicted"/>
<evidence type="ECO:0000259" key="2">
    <source>
        <dbReference type="Pfam" id="PF07603"/>
    </source>
</evidence>
<feature type="chain" id="PRO_5043650043" evidence="1">
    <location>
        <begin position="35"/>
        <end position="189"/>
    </location>
</feature>
<gene>
    <name evidence="3" type="ORF">ABS361_07915</name>
</gene>
<feature type="domain" description="Lcl C-terminal" evidence="2">
    <location>
        <begin position="58"/>
        <end position="185"/>
    </location>
</feature>
<organism evidence="3">
    <name type="scientific">Methyloraptor flagellatus</name>
    <dbReference type="NCBI Taxonomy" id="3162530"/>
    <lineage>
        <taxon>Bacteria</taxon>
        <taxon>Pseudomonadati</taxon>
        <taxon>Pseudomonadota</taxon>
        <taxon>Alphaproteobacteria</taxon>
        <taxon>Hyphomicrobiales</taxon>
        <taxon>Ancalomicrobiaceae</taxon>
        <taxon>Methyloraptor</taxon>
    </lineage>
</organism>
<sequence>MIHRFRPLRTVTRGGSIVGTVLALALSAASPARAAGQQCDPARPLDTPTKNFEIKGATAIDSQTGLEWQRCAHGLTWSDGACTGTRKGFTLNEALAAAEAAGDGWRLPSAQEMDSILESACTGPAINLDVFPDVRPTADDSEDDWVFWSTTHYDIIPEMAYIFNFATGIADVRSPAFPLSVRLVRPVKR</sequence>
<evidence type="ECO:0000313" key="3">
    <source>
        <dbReference type="EMBL" id="XBY46143.1"/>
    </source>
</evidence>
<dbReference type="Pfam" id="PF07603">
    <property type="entry name" value="Lcl_C"/>
    <property type="match status" value="1"/>
</dbReference>
<dbReference type="KEGG" id="mflg:ABS361_07915"/>
<dbReference type="InterPro" id="IPR011460">
    <property type="entry name" value="Lcl_C"/>
</dbReference>
<accession>A0AAU7XH09</accession>
<evidence type="ECO:0000256" key="1">
    <source>
        <dbReference type="SAM" id="SignalP"/>
    </source>
</evidence>